<dbReference type="Gene3D" id="3.40.50.1820">
    <property type="entry name" value="alpha/beta hydrolase"/>
    <property type="match status" value="1"/>
</dbReference>
<organism evidence="4 5">
    <name type="scientific">Acidovorax bellezanensis</name>
    <dbReference type="NCBI Taxonomy" id="2976702"/>
    <lineage>
        <taxon>Bacteria</taxon>
        <taxon>Pseudomonadati</taxon>
        <taxon>Pseudomonadota</taxon>
        <taxon>Betaproteobacteria</taxon>
        <taxon>Burkholderiales</taxon>
        <taxon>Comamonadaceae</taxon>
        <taxon>Acidovorax</taxon>
    </lineage>
</organism>
<evidence type="ECO:0000256" key="3">
    <source>
        <dbReference type="SAM" id="MobiDB-lite"/>
    </source>
</evidence>
<dbReference type="InterPro" id="IPR029058">
    <property type="entry name" value="AB_hydrolase_fold"/>
</dbReference>
<evidence type="ECO:0000313" key="5">
    <source>
        <dbReference type="Proteomes" id="UP001525968"/>
    </source>
</evidence>
<dbReference type="EMBL" id="JAODYH010000007">
    <property type="protein sequence ID" value="MCT9812138.1"/>
    <property type="molecule type" value="Genomic_DNA"/>
</dbReference>
<feature type="compositionally biased region" description="Basic residues" evidence="3">
    <location>
        <begin position="20"/>
        <end position="33"/>
    </location>
</feature>
<keyword evidence="2" id="KW-0378">Hydrolase</keyword>
<dbReference type="PANTHER" id="PTHR43037">
    <property type="entry name" value="UNNAMED PRODUCT-RELATED"/>
    <property type="match status" value="1"/>
</dbReference>
<keyword evidence="5" id="KW-1185">Reference proteome</keyword>
<evidence type="ECO:0000256" key="2">
    <source>
        <dbReference type="ARBA" id="ARBA00022801"/>
    </source>
</evidence>
<evidence type="ECO:0000313" key="4">
    <source>
        <dbReference type="EMBL" id="MCT9812138.1"/>
    </source>
</evidence>
<feature type="region of interest" description="Disordered" evidence="3">
    <location>
        <begin position="20"/>
        <end position="72"/>
    </location>
</feature>
<dbReference type="Pfam" id="PF10503">
    <property type="entry name" value="Esterase_PHB"/>
    <property type="match status" value="1"/>
</dbReference>
<dbReference type="Proteomes" id="UP001525968">
    <property type="component" value="Unassembled WGS sequence"/>
</dbReference>
<dbReference type="NCBIfam" id="TIGR01840">
    <property type="entry name" value="esterase_phb"/>
    <property type="match status" value="1"/>
</dbReference>
<dbReference type="InterPro" id="IPR010126">
    <property type="entry name" value="Esterase_phb"/>
</dbReference>
<dbReference type="InterPro" id="IPR050955">
    <property type="entry name" value="Plant_Biomass_Hydrol_Est"/>
</dbReference>
<comment type="caution">
    <text evidence="4">The sequence shown here is derived from an EMBL/GenBank/DDBJ whole genome shotgun (WGS) entry which is preliminary data.</text>
</comment>
<accession>A0ABT2PSQ0</accession>
<dbReference type="SUPFAM" id="SSF53474">
    <property type="entry name" value="alpha/beta-Hydrolases"/>
    <property type="match status" value="1"/>
</dbReference>
<reference evidence="4 5" key="1">
    <citation type="submission" date="2022-09" db="EMBL/GenBank/DDBJ databases">
        <title>Draft genome of isolate Be4.</title>
        <authorList>
            <person name="Sanchez-Castro I."/>
            <person name="Martinez-Rodriguez P."/>
            <person name="Descostes M."/>
            <person name="Merroun M."/>
        </authorList>
    </citation>
    <scope>NUCLEOTIDE SEQUENCE [LARGE SCALE GENOMIC DNA]</scope>
    <source>
        <strain evidence="4 5">Be4</strain>
    </source>
</reference>
<sequence>MKYLLRQAWVQAGKWVRKIQRQAKKPAKSRAPKLRQPTDAPAGPPNPPSRLAPSGAALAKGLPRNSATAPARHAEQWIDGKFTHRGRTLAYKLYLPPKKTSEALRPMVVMLHGCRQDAADFAAGTRMNAQARASGVVALYPEQSRRGNLQKCWNWFNPLHQQRGRGEPAVLVALTLSIAASHQVDMSRIFVAGLSAGGAMANILGIGYPEVFAAIGVHSGLPKGCATDWVSALTVMRMGCLLPAATPAAGPFPPTIVFHGDADNTVHINNGIAVITAALAARGAQSAEARWVEGQSAQGQGYSQTIYQDSAGRTLAEFWQLHGAGHAWSGGHPDASYTNPAGVDATAQMLRFFLENPMSCAIPVPEQEQPAAHVS</sequence>
<name>A0ABT2PSQ0_9BURK</name>
<gene>
    <name evidence="4" type="ORF">N0K08_15945</name>
</gene>
<protein>
    <submittedName>
        <fullName evidence="4">PHB depolymerase family esterase</fullName>
    </submittedName>
</protein>
<dbReference type="PANTHER" id="PTHR43037:SF1">
    <property type="entry name" value="BLL1128 PROTEIN"/>
    <property type="match status" value="1"/>
</dbReference>
<evidence type="ECO:0000256" key="1">
    <source>
        <dbReference type="ARBA" id="ARBA00022729"/>
    </source>
</evidence>
<keyword evidence="1" id="KW-0732">Signal</keyword>
<dbReference type="RefSeq" id="WP_261501376.1">
    <property type="nucleotide sequence ID" value="NZ_JAODYH010000007.1"/>
</dbReference>
<proteinExistence type="predicted"/>